<comment type="catalytic activity">
    <reaction evidence="7">
        <text>deamido-NAD(+) + NH4(+) + ATP = AMP + diphosphate + NAD(+) + H(+)</text>
        <dbReference type="Rhea" id="RHEA:21188"/>
        <dbReference type="ChEBI" id="CHEBI:15378"/>
        <dbReference type="ChEBI" id="CHEBI:28938"/>
        <dbReference type="ChEBI" id="CHEBI:30616"/>
        <dbReference type="ChEBI" id="CHEBI:33019"/>
        <dbReference type="ChEBI" id="CHEBI:57540"/>
        <dbReference type="ChEBI" id="CHEBI:58437"/>
        <dbReference type="ChEBI" id="CHEBI:456215"/>
        <dbReference type="EC" id="6.3.1.5"/>
    </reaction>
</comment>
<accession>A0A8J6U852</accession>
<dbReference type="UniPathway" id="UPA00253"/>
<comment type="pathway">
    <text evidence="1">Cofactor biosynthesis; NAD(+) biosynthesis.</text>
</comment>
<dbReference type="InterPro" id="IPR014729">
    <property type="entry name" value="Rossmann-like_a/b/a_fold"/>
</dbReference>
<sequence length="262" mass="29163">MQTEKVVNHIVSWLKDYATKAGVKGFVIGVSGGIDSAVTSTLCAKTGLPLLCLEMPIHQAENQVSRALNHIDWLKTNFKEVSMTQVNLTPVFDSLIESLPSVDNEEDRFMSLANTRARLRMTTLYYFAALNKLLVAGTGNKVEDFGVGFYTKYGDGGVDLSPIADLYKTQVYEIAEFLGVNQEIIDAAPTDGLWGDDRTDEDQIGASYPELEWAMEMDKLGKTANDFSGREQIVYKIYKRLNIANKHKMIPIPVCEIPNNLL</sequence>
<dbReference type="GO" id="GO:0003952">
    <property type="term" value="F:NAD+ synthase (glutamine-hydrolyzing) activity"/>
    <property type="evidence" value="ECO:0007669"/>
    <property type="project" value="InterPro"/>
</dbReference>
<gene>
    <name evidence="9" type="primary">nadE</name>
    <name evidence="9" type="ORF">ICJ83_12015</name>
</gene>
<dbReference type="GO" id="GO:0009435">
    <property type="term" value="P:NAD+ biosynthetic process"/>
    <property type="evidence" value="ECO:0007669"/>
    <property type="project" value="UniProtKB-UniPathway"/>
</dbReference>
<dbReference type="GO" id="GO:0008795">
    <property type="term" value="F:NAD+ synthase activity"/>
    <property type="evidence" value="ECO:0007669"/>
    <property type="project" value="UniProtKB-EC"/>
</dbReference>
<comment type="similarity">
    <text evidence="6">Belongs to the NAD synthetase family.</text>
</comment>
<dbReference type="EC" id="6.3.1.5" evidence="7"/>
<organism evidence="9 10">
    <name type="scientific">Aestuariibaculum sediminum</name>
    <dbReference type="NCBI Taxonomy" id="2770637"/>
    <lineage>
        <taxon>Bacteria</taxon>
        <taxon>Pseudomonadati</taxon>
        <taxon>Bacteroidota</taxon>
        <taxon>Flavobacteriia</taxon>
        <taxon>Flavobacteriales</taxon>
        <taxon>Flavobacteriaceae</taxon>
    </lineage>
</organism>
<dbReference type="Gene3D" id="3.40.50.620">
    <property type="entry name" value="HUPs"/>
    <property type="match status" value="1"/>
</dbReference>
<dbReference type="Proteomes" id="UP000600588">
    <property type="component" value="Unassembled WGS sequence"/>
</dbReference>
<evidence type="ECO:0000259" key="8">
    <source>
        <dbReference type="Pfam" id="PF02540"/>
    </source>
</evidence>
<keyword evidence="3 6" id="KW-0547">Nucleotide-binding</keyword>
<proteinExistence type="inferred from homology"/>
<evidence type="ECO:0000256" key="5">
    <source>
        <dbReference type="ARBA" id="ARBA00023027"/>
    </source>
</evidence>
<evidence type="ECO:0000256" key="7">
    <source>
        <dbReference type="RuleBase" id="RU003812"/>
    </source>
</evidence>
<dbReference type="SUPFAM" id="SSF52402">
    <property type="entry name" value="Adenine nucleotide alpha hydrolases-like"/>
    <property type="match status" value="1"/>
</dbReference>
<dbReference type="GO" id="GO:0005737">
    <property type="term" value="C:cytoplasm"/>
    <property type="evidence" value="ECO:0007669"/>
    <property type="project" value="InterPro"/>
</dbReference>
<evidence type="ECO:0000313" key="9">
    <source>
        <dbReference type="EMBL" id="MBD0832860.1"/>
    </source>
</evidence>
<dbReference type="PANTHER" id="PTHR23090">
    <property type="entry name" value="NH 3 /GLUTAMINE-DEPENDENT NAD + SYNTHETASE"/>
    <property type="match status" value="1"/>
</dbReference>
<keyword evidence="10" id="KW-1185">Reference proteome</keyword>
<dbReference type="CDD" id="cd00553">
    <property type="entry name" value="NAD_synthase"/>
    <property type="match status" value="1"/>
</dbReference>
<name>A0A8J6U852_9FLAO</name>
<dbReference type="PANTHER" id="PTHR23090:SF9">
    <property type="entry name" value="GLUTAMINE-DEPENDENT NAD(+) SYNTHETASE"/>
    <property type="match status" value="1"/>
</dbReference>
<feature type="domain" description="NAD/GMP synthase" evidence="8">
    <location>
        <begin position="7"/>
        <end position="241"/>
    </location>
</feature>
<protein>
    <recommendedName>
        <fullName evidence="7">NH(3)-dependent NAD(+) synthetase</fullName>
        <ecNumber evidence="7">6.3.1.5</ecNumber>
    </recommendedName>
</protein>
<evidence type="ECO:0000256" key="4">
    <source>
        <dbReference type="ARBA" id="ARBA00022840"/>
    </source>
</evidence>
<keyword evidence="4 6" id="KW-0067">ATP-binding</keyword>
<dbReference type="Pfam" id="PF02540">
    <property type="entry name" value="NAD_synthase"/>
    <property type="match status" value="1"/>
</dbReference>
<dbReference type="GO" id="GO:0005524">
    <property type="term" value="F:ATP binding"/>
    <property type="evidence" value="ECO:0007669"/>
    <property type="project" value="UniProtKB-KW"/>
</dbReference>
<reference evidence="9 10" key="1">
    <citation type="submission" date="2020-09" db="EMBL/GenBank/DDBJ databases">
        <title>TT11 complete genome.</title>
        <authorList>
            <person name="Wu Z."/>
        </authorList>
    </citation>
    <scope>NUCLEOTIDE SEQUENCE [LARGE SCALE GENOMIC DNA]</scope>
    <source>
        <strain evidence="9 10">TT11</strain>
    </source>
</reference>
<dbReference type="AlphaFoldDB" id="A0A8J6U852"/>
<evidence type="ECO:0000256" key="1">
    <source>
        <dbReference type="ARBA" id="ARBA00004790"/>
    </source>
</evidence>
<evidence type="ECO:0000256" key="3">
    <source>
        <dbReference type="ARBA" id="ARBA00022741"/>
    </source>
</evidence>
<dbReference type="NCBIfam" id="TIGR00552">
    <property type="entry name" value="nadE"/>
    <property type="match status" value="1"/>
</dbReference>
<keyword evidence="2 6" id="KW-0436">Ligase</keyword>
<dbReference type="RefSeq" id="WP_188230650.1">
    <property type="nucleotide sequence ID" value="NZ_JACVXB010000005.1"/>
</dbReference>
<evidence type="ECO:0000313" key="10">
    <source>
        <dbReference type="Proteomes" id="UP000600588"/>
    </source>
</evidence>
<evidence type="ECO:0000256" key="2">
    <source>
        <dbReference type="ARBA" id="ARBA00022598"/>
    </source>
</evidence>
<evidence type="ECO:0000256" key="6">
    <source>
        <dbReference type="RuleBase" id="RU003811"/>
    </source>
</evidence>
<keyword evidence="5 6" id="KW-0520">NAD</keyword>
<comment type="caution">
    <text evidence="9">The sequence shown here is derived from an EMBL/GenBank/DDBJ whole genome shotgun (WGS) entry which is preliminary data.</text>
</comment>
<dbReference type="InterPro" id="IPR003694">
    <property type="entry name" value="NAD_synthase"/>
</dbReference>
<dbReference type="GO" id="GO:0004359">
    <property type="term" value="F:glutaminase activity"/>
    <property type="evidence" value="ECO:0007669"/>
    <property type="project" value="InterPro"/>
</dbReference>
<dbReference type="InterPro" id="IPR022310">
    <property type="entry name" value="NAD/GMP_synthase"/>
</dbReference>
<dbReference type="EMBL" id="JACVXB010000005">
    <property type="protein sequence ID" value="MBD0832860.1"/>
    <property type="molecule type" value="Genomic_DNA"/>
</dbReference>